<dbReference type="EC" id="6.1.1.20" evidence="15"/>
<dbReference type="GO" id="GO:0000287">
    <property type="term" value="F:magnesium ion binding"/>
    <property type="evidence" value="ECO:0007669"/>
    <property type="project" value="UniProtKB-UniRule"/>
</dbReference>
<dbReference type="PANTHER" id="PTHR10947:SF0">
    <property type="entry name" value="PHENYLALANINE--TRNA LIGASE BETA SUBUNIT"/>
    <property type="match status" value="1"/>
</dbReference>
<evidence type="ECO:0000259" key="18">
    <source>
        <dbReference type="PROSITE" id="PS51447"/>
    </source>
</evidence>
<dbReference type="SUPFAM" id="SSF55681">
    <property type="entry name" value="Class II aaRS and biotin synthetases"/>
    <property type="match status" value="1"/>
</dbReference>
<evidence type="ECO:0000256" key="3">
    <source>
        <dbReference type="ARBA" id="ARBA00011209"/>
    </source>
</evidence>
<dbReference type="InterPro" id="IPR020825">
    <property type="entry name" value="Phe-tRNA_synthase-like_B3/B4"/>
</dbReference>
<comment type="subcellular location">
    <subcellularLocation>
        <location evidence="1 15">Cytoplasm</location>
    </subcellularLocation>
</comment>
<dbReference type="Pfam" id="PF03147">
    <property type="entry name" value="FDX-ACB"/>
    <property type="match status" value="1"/>
</dbReference>
<evidence type="ECO:0000259" key="17">
    <source>
        <dbReference type="PROSITE" id="PS50886"/>
    </source>
</evidence>
<comment type="subunit">
    <text evidence="3 15">Tetramer of two alpha and two beta subunits.</text>
</comment>
<evidence type="ECO:0000256" key="8">
    <source>
        <dbReference type="ARBA" id="ARBA00022741"/>
    </source>
</evidence>
<evidence type="ECO:0000256" key="7">
    <source>
        <dbReference type="ARBA" id="ARBA00022723"/>
    </source>
</evidence>
<evidence type="ECO:0000259" key="19">
    <source>
        <dbReference type="PROSITE" id="PS51483"/>
    </source>
</evidence>
<dbReference type="SUPFAM" id="SSF46955">
    <property type="entry name" value="Putative DNA-binding domain"/>
    <property type="match status" value="1"/>
</dbReference>
<dbReference type="Gene3D" id="3.50.40.10">
    <property type="entry name" value="Phenylalanyl-trna Synthetase, Chain B, domain 3"/>
    <property type="match status" value="1"/>
</dbReference>
<dbReference type="Gene3D" id="2.40.50.140">
    <property type="entry name" value="Nucleic acid-binding proteins"/>
    <property type="match status" value="1"/>
</dbReference>
<dbReference type="GO" id="GO:0000049">
    <property type="term" value="F:tRNA binding"/>
    <property type="evidence" value="ECO:0007669"/>
    <property type="project" value="UniProtKB-UniRule"/>
</dbReference>
<feature type="domain" description="FDX-ACB" evidence="18">
    <location>
        <begin position="722"/>
        <end position="815"/>
    </location>
</feature>
<evidence type="ECO:0000256" key="2">
    <source>
        <dbReference type="ARBA" id="ARBA00008653"/>
    </source>
</evidence>
<dbReference type="SMART" id="SM00896">
    <property type="entry name" value="FDX-ACB"/>
    <property type="match status" value="1"/>
</dbReference>
<dbReference type="AlphaFoldDB" id="A0A2P7N063"/>
<accession>A0A2P7N063</accession>
<dbReference type="SUPFAM" id="SSF54991">
    <property type="entry name" value="Anticodon-binding domain of PheRS"/>
    <property type="match status" value="1"/>
</dbReference>
<evidence type="ECO:0000256" key="5">
    <source>
        <dbReference type="ARBA" id="ARBA00022555"/>
    </source>
</evidence>
<comment type="cofactor">
    <cofactor evidence="15">
        <name>Mg(2+)</name>
        <dbReference type="ChEBI" id="CHEBI:18420"/>
    </cofactor>
    <text evidence="15">Binds 2 magnesium ions per tetramer.</text>
</comment>
<gene>
    <name evidence="15" type="primary">pheT</name>
    <name evidence="20" type="ORF">C7K55_02200</name>
</gene>
<dbReference type="RefSeq" id="WP_106501786.1">
    <property type="nucleotide sequence ID" value="NZ_PXXO01000002.1"/>
</dbReference>
<dbReference type="Pfam" id="PF17759">
    <property type="entry name" value="tRNA_synthFbeta"/>
    <property type="match status" value="1"/>
</dbReference>
<dbReference type="GO" id="GO:0005524">
    <property type="term" value="F:ATP binding"/>
    <property type="evidence" value="ECO:0007669"/>
    <property type="project" value="UniProtKB-UniRule"/>
</dbReference>
<evidence type="ECO:0000256" key="13">
    <source>
        <dbReference type="ARBA" id="ARBA00023146"/>
    </source>
</evidence>
<dbReference type="Gene3D" id="3.30.930.10">
    <property type="entry name" value="Bira Bifunctional Protein, Domain 2"/>
    <property type="match status" value="1"/>
</dbReference>
<keyword evidence="6 15" id="KW-0436">Ligase</keyword>
<feature type="binding site" evidence="15">
    <location>
        <position position="481"/>
    </location>
    <ligand>
        <name>Mg(2+)</name>
        <dbReference type="ChEBI" id="CHEBI:18420"/>
        <note>shared with alpha subunit</note>
    </ligand>
</feature>
<feature type="domain" description="B5" evidence="19">
    <location>
        <begin position="417"/>
        <end position="503"/>
    </location>
</feature>
<dbReference type="PANTHER" id="PTHR10947">
    <property type="entry name" value="PHENYLALANYL-TRNA SYNTHETASE BETA CHAIN AND LEUCINE-RICH REPEAT-CONTAINING PROTEIN 47"/>
    <property type="match status" value="1"/>
</dbReference>
<keyword evidence="7 15" id="KW-0479">Metal-binding</keyword>
<dbReference type="InterPro" id="IPR009061">
    <property type="entry name" value="DNA-bd_dom_put_sf"/>
</dbReference>
<dbReference type="InterPro" id="IPR002547">
    <property type="entry name" value="tRNA-bd_dom"/>
</dbReference>
<dbReference type="SUPFAM" id="SSF50249">
    <property type="entry name" value="Nucleic acid-binding proteins"/>
    <property type="match status" value="1"/>
</dbReference>
<dbReference type="NCBIfam" id="NF045760">
    <property type="entry name" value="YtpR"/>
    <property type="match status" value="1"/>
</dbReference>
<dbReference type="Gene3D" id="3.30.56.10">
    <property type="match status" value="2"/>
</dbReference>
<evidence type="ECO:0000256" key="9">
    <source>
        <dbReference type="ARBA" id="ARBA00022840"/>
    </source>
</evidence>
<evidence type="ECO:0000256" key="4">
    <source>
        <dbReference type="ARBA" id="ARBA00022490"/>
    </source>
</evidence>
<dbReference type="PROSITE" id="PS51483">
    <property type="entry name" value="B5"/>
    <property type="match status" value="1"/>
</dbReference>
<name>A0A2P7N063_9CYAN</name>
<dbReference type="Pfam" id="PF03484">
    <property type="entry name" value="B5"/>
    <property type="match status" value="1"/>
</dbReference>
<dbReference type="CDD" id="cd02796">
    <property type="entry name" value="tRNA_bind_bactPheRS"/>
    <property type="match status" value="1"/>
</dbReference>
<keyword evidence="12 15" id="KW-0648">Protein biosynthesis</keyword>
<dbReference type="InterPro" id="IPR036690">
    <property type="entry name" value="Fdx_antiC-bd_sf"/>
</dbReference>
<evidence type="ECO:0000256" key="16">
    <source>
        <dbReference type="PROSITE-ProRule" id="PRU00209"/>
    </source>
</evidence>
<evidence type="ECO:0000256" key="15">
    <source>
        <dbReference type="HAMAP-Rule" id="MF_00283"/>
    </source>
</evidence>
<dbReference type="Pfam" id="PF01588">
    <property type="entry name" value="tRNA_bind"/>
    <property type="match status" value="1"/>
</dbReference>
<keyword evidence="13 15" id="KW-0030">Aminoacyl-tRNA synthetase</keyword>
<organism evidence="20 21">
    <name type="scientific">Cyanobium usitatum str. Tous</name>
    <dbReference type="NCBI Taxonomy" id="2116684"/>
    <lineage>
        <taxon>Bacteria</taxon>
        <taxon>Bacillati</taxon>
        <taxon>Cyanobacteriota</taxon>
        <taxon>Cyanophyceae</taxon>
        <taxon>Synechococcales</taxon>
        <taxon>Prochlorococcaceae</taxon>
        <taxon>Cyanobium</taxon>
    </lineage>
</organism>
<dbReference type="EMBL" id="PXXO01000002">
    <property type="protein sequence ID" value="PSJ06816.1"/>
    <property type="molecule type" value="Genomic_DNA"/>
</dbReference>
<dbReference type="FunFam" id="3.30.70.380:FF:000001">
    <property type="entry name" value="Phenylalanine--tRNA ligase beta subunit"/>
    <property type="match status" value="1"/>
</dbReference>
<dbReference type="SUPFAM" id="SSF56037">
    <property type="entry name" value="PheT/TilS domain"/>
    <property type="match status" value="1"/>
</dbReference>
<protein>
    <recommendedName>
        <fullName evidence="15">Phenylalanine--tRNA ligase beta subunit</fullName>
        <ecNumber evidence="15">6.1.1.20</ecNumber>
    </recommendedName>
    <alternativeName>
        <fullName evidence="15">Phenylalanyl-tRNA synthetase beta subunit</fullName>
        <shortName evidence="15">PheRS</shortName>
    </alternativeName>
</protein>
<keyword evidence="8 15" id="KW-0547">Nucleotide-binding</keyword>
<dbReference type="HAMAP" id="MF_00283">
    <property type="entry name" value="Phe_tRNA_synth_beta1"/>
    <property type="match status" value="1"/>
</dbReference>
<dbReference type="Proteomes" id="UP000243002">
    <property type="component" value="Unassembled WGS sequence"/>
</dbReference>
<evidence type="ECO:0000256" key="10">
    <source>
        <dbReference type="ARBA" id="ARBA00022842"/>
    </source>
</evidence>
<dbReference type="InterPro" id="IPR005147">
    <property type="entry name" value="tRNA_synthase_B5-dom"/>
</dbReference>
<dbReference type="OrthoDB" id="9805455at2"/>
<evidence type="ECO:0000256" key="12">
    <source>
        <dbReference type="ARBA" id="ARBA00022917"/>
    </source>
</evidence>
<keyword evidence="5 16" id="KW-0820">tRNA-binding</keyword>
<dbReference type="SMART" id="SM00873">
    <property type="entry name" value="B3_4"/>
    <property type="match status" value="1"/>
</dbReference>
<keyword evidence="10 15" id="KW-0460">Magnesium</keyword>
<dbReference type="InterPro" id="IPR012340">
    <property type="entry name" value="NA-bd_OB-fold"/>
</dbReference>
<evidence type="ECO:0000256" key="11">
    <source>
        <dbReference type="ARBA" id="ARBA00022884"/>
    </source>
</evidence>
<dbReference type="CDD" id="cd00769">
    <property type="entry name" value="PheRS_beta_core"/>
    <property type="match status" value="1"/>
</dbReference>
<evidence type="ECO:0000313" key="21">
    <source>
        <dbReference type="Proteomes" id="UP000243002"/>
    </source>
</evidence>
<comment type="similarity">
    <text evidence="2 15">Belongs to the phenylalanyl-tRNA synthetase beta subunit family. Type 1 subfamily.</text>
</comment>
<evidence type="ECO:0000256" key="14">
    <source>
        <dbReference type="ARBA" id="ARBA00049255"/>
    </source>
</evidence>
<dbReference type="PROSITE" id="PS51447">
    <property type="entry name" value="FDX_ACB"/>
    <property type="match status" value="1"/>
</dbReference>
<sequence>MRVSLQWLQELVTGPEQALAPGPLAERLSLAGFEVDAIEDLAAQAGGVVVGFVRERQAHPNADKLSVCLVDIGAAETLQIVCGAANVRAGIHVPVALVGATLPAVNLTIKPAELRGVASSGMICSLAELGQTAEGEGIAILDELLEQVPPLGAAVGPSLGLDDQVLELAITANRPDGLSMQGIAREVAALVGGQTQIKAPEIAATSQPLPLSASDRVAVEAGGLFSITALDGLKVAPSPLWLHQRLQKAGIRPINNIVDITNLVMLETGQPLHAFDSKRLAVIDGDSEPQLASLGLRQALDGEEFTSLDATEHKLSPEALVVTYSNRPIALAGVMGGADEAVNEATTSIWLEAAVFAPQAVRRSARSVGLRTEASSRFEKGLPREATLAAADRAVALLKQHCAANVSGRWLHKRAEQPIEPLQLRRDALLNLLGPVEDGEDYSDLSDDRIVQTLTALGCQLAEEIDGEGWLVTVPPSRLMDLQREVDLIEEVARLVGYDHFACHLPDPLEPGGLTPAQQVERRLRRQLCAAGLQEACSFSLVPAAAGRIPLANPLLADYGYLRDNLHGELLGAARRNLQSGQPGFWAFEIGQVFSSDAARSARQLLAGVICGERRGERWSSSGKPQPPSYHQARGLLQQALAALAIPIEDRPLTQHPLLHPGRAAQLVVEGRPQGWFGQLHPEQAEKLDLPQTSIIFELELDALLIAATRRNRWQPAFAPYATVPASERDLAVVVAASTNSAELLQVIRKAGKPLLEHAELVDRYEGGQLAAGQCSQAFRLRYRDASRTLTDEEVEAAHSSIRAALEKQLGALLRS</sequence>
<feature type="binding site" evidence="15">
    <location>
        <position position="490"/>
    </location>
    <ligand>
        <name>Mg(2+)</name>
        <dbReference type="ChEBI" id="CHEBI:18420"/>
        <note>shared with alpha subunit</note>
    </ligand>
</feature>
<feature type="domain" description="TRNA-binding" evidence="17">
    <location>
        <begin position="42"/>
        <end position="156"/>
    </location>
</feature>
<feature type="binding site" evidence="15">
    <location>
        <position position="487"/>
    </location>
    <ligand>
        <name>Mg(2+)</name>
        <dbReference type="ChEBI" id="CHEBI:18420"/>
        <note>shared with alpha subunit</note>
    </ligand>
</feature>
<keyword evidence="9 15" id="KW-0067">ATP-binding</keyword>
<dbReference type="Gene3D" id="3.30.70.380">
    <property type="entry name" value="Ferrodoxin-fold anticodon-binding domain"/>
    <property type="match status" value="1"/>
</dbReference>
<dbReference type="InterPro" id="IPR041616">
    <property type="entry name" value="PheRS_beta_core"/>
</dbReference>
<evidence type="ECO:0000256" key="6">
    <source>
        <dbReference type="ARBA" id="ARBA00022598"/>
    </source>
</evidence>
<evidence type="ECO:0000256" key="1">
    <source>
        <dbReference type="ARBA" id="ARBA00004496"/>
    </source>
</evidence>
<dbReference type="InterPro" id="IPR005121">
    <property type="entry name" value="Fdx_antiC-bd"/>
</dbReference>
<dbReference type="FunFam" id="2.40.50.140:FF:000045">
    <property type="entry name" value="Phenylalanine--tRNA ligase beta subunit"/>
    <property type="match status" value="1"/>
</dbReference>
<dbReference type="GO" id="GO:0009328">
    <property type="term" value="C:phenylalanine-tRNA ligase complex"/>
    <property type="evidence" value="ECO:0007669"/>
    <property type="project" value="TreeGrafter"/>
</dbReference>
<dbReference type="SMART" id="SM00874">
    <property type="entry name" value="B5"/>
    <property type="match status" value="1"/>
</dbReference>
<dbReference type="PROSITE" id="PS50886">
    <property type="entry name" value="TRBD"/>
    <property type="match status" value="1"/>
</dbReference>
<dbReference type="InterPro" id="IPR004532">
    <property type="entry name" value="Phe-tRNA-ligase_IIc_bsu_bact"/>
</dbReference>
<dbReference type="Pfam" id="PF03483">
    <property type="entry name" value="B3_4"/>
    <property type="match status" value="1"/>
</dbReference>
<dbReference type="InterPro" id="IPR045864">
    <property type="entry name" value="aa-tRNA-synth_II/BPL/LPL"/>
</dbReference>
<keyword evidence="11 16" id="KW-0694">RNA-binding</keyword>
<proteinExistence type="inferred from homology"/>
<dbReference type="InterPro" id="IPR005146">
    <property type="entry name" value="B3/B4_tRNA-bd"/>
</dbReference>
<dbReference type="NCBIfam" id="TIGR00472">
    <property type="entry name" value="pheT_bact"/>
    <property type="match status" value="1"/>
</dbReference>
<dbReference type="InterPro" id="IPR033714">
    <property type="entry name" value="tRNA_bind_bactPheRS"/>
</dbReference>
<comment type="caution">
    <text evidence="20">The sequence shown here is derived from an EMBL/GenBank/DDBJ whole genome shotgun (WGS) entry which is preliminary data.</text>
</comment>
<keyword evidence="4 15" id="KW-0963">Cytoplasm</keyword>
<dbReference type="InterPro" id="IPR045060">
    <property type="entry name" value="Phe-tRNA-ligase_IIc_bsu"/>
</dbReference>
<evidence type="ECO:0000313" key="20">
    <source>
        <dbReference type="EMBL" id="PSJ06816.1"/>
    </source>
</evidence>
<reference evidence="20 21" key="1">
    <citation type="journal article" date="2018" name="Environ. Microbiol.">
        <title>Ecological and genomic features of two widespread freshwater picocyanobacteria.</title>
        <authorList>
            <person name="Cabello-Yeves P.J."/>
            <person name="Picazo A."/>
            <person name="Camacho A."/>
            <person name="Callieri C."/>
            <person name="Rosselli R."/>
            <person name="Roda-Garcia J.J."/>
            <person name="Coutinho F.H."/>
            <person name="Rodriguez-Valera F."/>
        </authorList>
    </citation>
    <scope>NUCLEOTIDE SEQUENCE [LARGE SCALE GENOMIC DNA]</scope>
    <source>
        <strain evidence="20 21">Tous</strain>
    </source>
</reference>
<keyword evidence="21" id="KW-1185">Reference proteome</keyword>
<feature type="binding site" evidence="15">
    <location>
        <position position="491"/>
    </location>
    <ligand>
        <name>Mg(2+)</name>
        <dbReference type="ChEBI" id="CHEBI:18420"/>
        <note>shared with alpha subunit</note>
    </ligand>
</feature>
<comment type="catalytic activity">
    <reaction evidence="14 15">
        <text>tRNA(Phe) + L-phenylalanine + ATP = L-phenylalanyl-tRNA(Phe) + AMP + diphosphate + H(+)</text>
        <dbReference type="Rhea" id="RHEA:19413"/>
        <dbReference type="Rhea" id="RHEA-COMP:9668"/>
        <dbReference type="Rhea" id="RHEA-COMP:9699"/>
        <dbReference type="ChEBI" id="CHEBI:15378"/>
        <dbReference type="ChEBI" id="CHEBI:30616"/>
        <dbReference type="ChEBI" id="CHEBI:33019"/>
        <dbReference type="ChEBI" id="CHEBI:58095"/>
        <dbReference type="ChEBI" id="CHEBI:78442"/>
        <dbReference type="ChEBI" id="CHEBI:78531"/>
        <dbReference type="ChEBI" id="CHEBI:456215"/>
        <dbReference type="EC" id="6.1.1.20"/>
    </reaction>
</comment>
<dbReference type="GO" id="GO:0006432">
    <property type="term" value="P:phenylalanyl-tRNA aminoacylation"/>
    <property type="evidence" value="ECO:0007669"/>
    <property type="project" value="UniProtKB-UniRule"/>
</dbReference>
<dbReference type="GO" id="GO:0004826">
    <property type="term" value="F:phenylalanine-tRNA ligase activity"/>
    <property type="evidence" value="ECO:0007669"/>
    <property type="project" value="UniProtKB-UniRule"/>
</dbReference>